<dbReference type="AlphaFoldDB" id="A0A919SYI5"/>
<dbReference type="GO" id="GO:0016717">
    <property type="term" value="F:oxidoreductase activity, acting on paired donors, with oxidation of a pair of donors resulting in the reduction of molecular oxygen to two molecules of water"/>
    <property type="evidence" value="ECO:0007669"/>
    <property type="project" value="TreeGrafter"/>
</dbReference>
<feature type="transmembrane region" description="Helical" evidence="1">
    <location>
        <begin position="57"/>
        <end position="78"/>
    </location>
</feature>
<dbReference type="InterPro" id="IPR005804">
    <property type="entry name" value="FA_desaturase_dom"/>
</dbReference>
<accession>A0A919SYI5</accession>
<sequence length="250" mass="27223">MQPHKVPSDGRATIEAPRSAAPDQYCGYWVGQTVVVLSLFAIAVTAFVLIGNSWWQLALACYFALLSTRLAVLGHDLGHSQIFPSTRANYLLGVSLTSVGVGFSFDWWALRPTRHHDGPDDADEDPDVGILAVLSAAWPARLSRLPAGTRHHRRAWTALPLLLLEAVKAHFAGTRHLVNSHARQRLRELPLIGLHLVAYFGGIFLVLPAGKGLTFIAVHQGLFGLYLSCMFALSYQSTAGATREQAYSSG</sequence>
<keyword evidence="1" id="KW-0472">Membrane</keyword>
<reference evidence="3" key="1">
    <citation type="submission" date="2021-03" db="EMBL/GenBank/DDBJ databases">
        <title>Whole genome shotgun sequence of Actinoplanes auranticolor NBRC 12245.</title>
        <authorList>
            <person name="Komaki H."/>
            <person name="Tamura T."/>
        </authorList>
    </citation>
    <scope>NUCLEOTIDE SEQUENCE</scope>
    <source>
        <strain evidence="3">NBRC 12245</strain>
    </source>
</reference>
<gene>
    <name evidence="3" type="ORF">Aau02nite_90280</name>
</gene>
<feature type="transmembrane region" description="Helical" evidence="1">
    <location>
        <begin position="90"/>
        <end position="110"/>
    </location>
</feature>
<dbReference type="RefSeq" id="WP_212994803.1">
    <property type="nucleotide sequence ID" value="NZ_BAABEA010000029.1"/>
</dbReference>
<dbReference type="GO" id="GO:0016020">
    <property type="term" value="C:membrane"/>
    <property type="evidence" value="ECO:0007669"/>
    <property type="project" value="TreeGrafter"/>
</dbReference>
<keyword evidence="1" id="KW-1133">Transmembrane helix</keyword>
<dbReference type="Pfam" id="PF00487">
    <property type="entry name" value="FA_desaturase"/>
    <property type="match status" value="1"/>
</dbReference>
<feature type="transmembrane region" description="Helical" evidence="1">
    <location>
        <begin position="28"/>
        <end position="50"/>
    </location>
</feature>
<evidence type="ECO:0000313" key="3">
    <source>
        <dbReference type="EMBL" id="GIM80384.1"/>
    </source>
</evidence>
<proteinExistence type="predicted"/>
<feature type="transmembrane region" description="Helical" evidence="1">
    <location>
        <begin position="189"/>
        <end position="207"/>
    </location>
</feature>
<comment type="caution">
    <text evidence="3">The sequence shown here is derived from an EMBL/GenBank/DDBJ whole genome shotgun (WGS) entry which is preliminary data.</text>
</comment>
<dbReference type="PANTHER" id="PTHR19353">
    <property type="entry name" value="FATTY ACID DESATURASE 2"/>
    <property type="match status" value="1"/>
</dbReference>
<keyword evidence="4" id="KW-1185">Reference proteome</keyword>
<evidence type="ECO:0000313" key="4">
    <source>
        <dbReference type="Proteomes" id="UP000681340"/>
    </source>
</evidence>
<dbReference type="EMBL" id="BOQL01000096">
    <property type="protein sequence ID" value="GIM80384.1"/>
    <property type="molecule type" value="Genomic_DNA"/>
</dbReference>
<dbReference type="GO" id="GO:0008610">
    <property type="term" value="P:lipid biosynthetic process"/>
    <property type="evidence" value="ECO:0007669"/>
    <property type="project" value="UniProtKB-ARBA"/>
</dbReference>
<dbReference type="Proteomes" id="UP000681340">
    <property type="component" value="Unassembled WGS sequence"/>
</dbReference>
<protein>
    <recommendedName>
        <fullName evidence="2">Fatty acid desaturase domain-containing protein</fullName>
    </recommendedName>
</protein>
<feature type="transmembrane region" description="Helical" evidence="1">
    <location>
        <begin position="213"/>
        <end position="233"/>
    </location>
</feature>
<dbReference type="InterPro" id="IPR012171">
    <property type="entry name" value="Fatty_acid_desaturase"/>
</dbReference>
<evidence type="ECO:0000256" key="1">
    <source>
        <dbReference type="SAM" id="Phobius"/>
    </source>
</evidence>
<keyword evidence="1" id="KW-0812">Transmembrane</keyword>
<evidence type="ECO:0000259" key="2">
    <source>
        <dbReference type="Pfam" id="PF00487"/>
    </source>
</evidence>
<name>A0A919SYI5_9ACTN</name>
<organism evidence="3 4">
    <name type="scientific">Actinoplanes auranticolor</name>
    <dbReference type="NCBI Taxonomy" id="47988"/>
    <lineage>
        <taxon>Bacteria</taxon>
        <taxon>Bacillati</taxon>
        <taxon>Actinomycetota</taxon>
        <taxon>Actinomycetes</taxon>
        <taxon>Micromonosporales</taxon>
        <taxon>Micromonosporaceae</taxon>
        <taxon>Actinoplanes</taxon>
    </lineage>
</organism>
<feature type="domain" description="Fatty acid desaturase" evidence="2">
    <location>
        <begin position="53"/>
        <end position="233"/>
    </location>
</feature>
<dbReference type="PANTHER" id="PTHR19353:SF19">
    <property type="entry name" value="DELTA(5) FATTY ACID DESATURASE C-RELATED"/>
    <property type="match status" value="1"/>
</dbReference>